<gene>
    <name evidence="2" type="ORF">GO495_05415</name>
</gene>
<proteinExistence type="predicted"/>
<evidence type="ECO:0000313" key="2">
    <source>
        <dbReference type="EMBL" id="MVT40011.1"/>
    </source>
</evidence>
<name>A0A6N8J5Q5_9BACT</name>
<accession>A0A6N8J5Q5</accession>
<dbReference type="CDD" id="cd21173">
    <property type="entry name" value="NucC-like"/>
    <property type="match status" value="1"/>
</dbReference>
<evidence type="ECO:0000313" key="3">
    <source>
        <dbReference type="Proteomes" id="UP000468388"/>
    </source>
</evidence>
<dbReference type="InterPro" id="IPR046537">
    <property type="entry name" value="DUF6602"/>
</dbReference>
<feature type="domain" description="DUF6602" evidence="1">
    <location>
        <begin position="23"/>
        <end position="123"/>
    </location>
</feature>
<keyword evidence="3" id="KW-1185">Reference proteome</keyword>
<evidence type="ECO:0000259" key="1">
    <source>
        <dbReference type="Pfam" id="PF20247"/>
    </source>
</evidence>
<comment type="caution">
    <text evidence="2">The sequence shown here is derived from an EMBL/GenBank/DDBJ whole genome shotgun (WGS) entry which is preliminary data.</text>
</comment>
<dbReference type="OrthoDB" id="1494246at2"/>
<sequence length="248" mass="28900">MNLKEFHKTTTDELLAITNRVKNLIHHWPEVGRHKEAVLKNVIKRFIPEKYSIGTGFVIKQTHNRGEHLSSKQIDLIIYDDTSPILFKEGDFIILTADAVRGIIEVKANLQNQNLTNVVRQANENGNFVFSGKENKSQVLFNGIFSFEGYENNFDNVIFAERFSEGEIGFVTQESYKKFKVNHVSLNKDLFLKFWPQDKKPHSLYNIEDLSFPFFISNLTDILANKSVRKNNFIWYPTDKELNLQHQF</sequence>
<dbReference type="AlphaFoldDB" id="A0A6N8J5Q5"/>
<dbReference type="Proteomes" id="UP000468388">
    <property type="component" value="Unassembled WGS sequence"/>
</dbReference>
<protein>
    <recommendedName>
        <fullName evidence="1">DUF6602 domain-containing protein</fullName>
    </recommendedName>
</protein>
<reference evidence="2 3" key="1">
    <citation type="submission" date="2019-12" db="EMBL/GenBank/DDBJ databases">
        <title>The draft genomic sequence of strain Chitinophaga oryziterrae JCM 16595.</title>
        <authorList>
            <person name="Zhang X."/>
        </authorList>
    </citation>
    <scope>NUCLEOTIDE SEQUENCE [LARGE SCALE GENOMIC DNA]</scope>
    <source>
        <strain evidence="2 3">JCM 16595</strain>
    </source>
</reference>
<dbReference type="Pfam" id="PF20247">
    <property type="entry name" value="DUF6602"/>
    <property type="match status" value="1"/>
</dbReference>
<dbReference type="PANTHER" id="PTHR37103">
    <property type="entry name" value="PUTATIVE-RELATED"/>
    <property type="match status" value="1"/>
</dbReference>
<dbReference type="RefSeq" id="WP_157298649.1">
    <property type="nucleotide sequence ID" value="NZ_BAAAZB010000005.1"/>
</dbReference>
<dbReference type="EMBL" id="WRXO01000001">
    <property type="protein sequence ID" value="MVT40011.1"/>
    <property type="molecule type" value="Genomic_DNA"/>
</dbReference>
<dbReference type="PANTHER" id="PTHR37103:SF1">
    <property type="entry name" value="DUF6602 DOMAIN-CONTAINING PROTEIN"/>
    <property type="match status" value="1"/>
</dbReference>
<organism evidence="2 3">
    <name type="scientific">Chitinophaga oryziterrae</name>
    <dbReference type="NCBI Taxonomy" id="1031224"/>
    <lineage>
        <taxon>Bacteria</taxon>
        <taxon>Pseudomonadati</taxon>
        <taxon>Bacteroidota</taxon>
        <taxon>Chitinophagia</taxon>
        <taxon>Chitinophagales</taxon>
        <taxon>Chitinophagaceae</taxon>
        <taxon>Chitinophaga</taxon>
    </lineage>
</organism>